<evidence type="ECO:0000256" key="1">
    <source>
        <dbReference type="SAM" id="Phobius"/>
    </source>
</evidence>
<dbReference type="GeneID" id="93372617"/>
<reference evidence="4" key="1">
    <citation type="submission" date="2015-07" db="EMBL/GenBank/DDBJ databases">
        <title>Nocardia seriolae U-1 whole genome shotgun sequence.</title>
        <authorList>
            <person name="Imajoh M."/>
            <person name="Fukumoto Y."/>
            <person name="Sukeda M."/>
            <person name="Yamane J."/>
            <person name="Yamasaki K."/>
            <person name="Shimizu M."/>
            <person name="Ohnishi K."/>
            <person name="Oshima S."/>
        </authorList>
    </citation>
    <scope>NUCLEOTIDE SEQUENCE [LARGE SCALE GENOMIC DNA]</scope>
    <source>
        <strain evidence="4">U-1</strain>
    </source>
</reference>
<gene>
    <name evidence="2" type="ORF">NS506_07443</name>
    <name evidence="3" type="ORF">NSK11_contig00016-0031</name>
</gene>
<keyword evidence="1" id="KW-0812">Transmembrane</keyword>
<keyword evidence="1" id="KW-0472">Membrane</keyword>
<keyword evidence="4" id="KW-1185">Reference proteome</keyword>
<organism evidence="3 4">
    <name type="scientific">Nocardia seriolae</name>
    <dbReference type="NCBI Taxonomy" id="37332"/>
    <lineage>
        <taxon>Bacteria</taxon>
        <taxon>Bacillati</taxon>
        <taxon>Actinomycetota</taxon>
        <taxon>Actinomycetes</taxon>
        <taxon>Mycobacteriales</taxon>
        <taxon>Nocardiaceae</taxon>
        <taxon>Nocardia</taxon>
    </lineage>
</organism>
<evidence type="ECO:0000313" key="3">
    <source>
        <dbReference type="EMBL" id="GAP27272.1"/>
    </source>
</evidence>
<sequence length="75" mass="8073">MYLLSLIVRPYLRTVMGVIAALTLILAGLCLFADSSPRTMWEPSPITPLPAVSTPLDFYRPPSEPCAAPPGALCQ</sequence>
<proteinExistence type="predicted"/>
<dbReference type="Proteomes" id="UP000037179">
    <property type="component" value="Unassembled WGS sequence"/>
</dbReference>
<protein>
    <submittedName>
        <fullName evidence="3">Uncharacterized protein</fullName>
    </submittedName>
</protein>
<evidence type="ECO:0000313" key="5">
    <source>
        <dbReference type="Proteomes" id="UP000180166"/>
    </source>
</evidence>
<dbReference type="KEGG" id="nsr:NS506_07443"/>
<feature type="transmembrane region" description="Helical" evidence="1">
    <location>
        <begin position="12"/>
        <end position="33"/>
    </location>
</feature>
<dbReference type="AlphaFoldDB" id="A0A0B8N0Y9"/>
<evidence type="ECO:0000313" key="4">
    <source>
        <dbReference type="Proteomes" id="UP000037179"/>
    </source>
</evidence>
<evidence type="ECO:0000313" key="2">
    <source>
        <dbReference type="EMBL" id="APB01463.1"/>
    </source>
</evidence>
<reference evidence="3 4" key="2">
    <citation type="journal article" date="2016" name="Genome Announc.">
        <title>Draft Genome Sequence of Erythromycin- and Oxytetracycline-Sensitive Nocardia seriolae Strain U-1 (NBRC 110359).</title>
        <authorList>
            <person name="Imajoh M."/>
            <person name="Sukeda M."/>
            <person name="Shimizu M."/>
            <person name="Yamane J."/>
            <person name="Ohnishi K."/>
            <person name="Oshima S."/>
        </authorList>
    </citation>
    <scope>NUCLEOTIDE SEQUENCE [LARGE SCALE GENOMIC DNA]</scope>
    <source>
        <strain evidence="3 4">U-1</strain>
    </source>
</reference>
<keyword evidence="1" id="KW-1133">Transmembrane helix</keyword>
<name>A0A0B8N0Y9_9NOCA</name>
<dbReference type="EMBL" id="CP017839">
    <property type="protein sequence ID" value="APB01463.1"/>
    <property type="molecule type" value="Genomic_DNA"/>
</dbReference>
<dbReference type="OrthoDB" id="9979597at2"/>
<accession>A0A0B8N0Y9</accession>
<reference evidence="2 5" key="3">
    <citation type="submission" date="2016-10" db="EMBL/GenBank/DDBJ databases">
        <title>Genome sequence of Nocardia seriolae strain EM150506, isolated from Anguila japonica.</title>
        <authorList>
            <person name="Han H.-J."/>
        </authorList>
    </citation>
    <scope>NUCLEOTIDE SEQUENCE [LARGE SCALE GENOMIC DNA]</scope>
    <source>
        <strain evidence="2 5">EM150506</strain>
    </source>
</reference>
<dbReference type="RefSeq" id="WP_033086018.1">
    <property type="nucleotide sequence ID" value="NZ_AP017900.1"/>
</dbReference>
<dbReference type="EMBL" id="BBYQ01000016">
    <property type="protein sequence ID" value="GAP27272.1"/>
    <property type="molecule type" value="Genomic_DNA"/>
</dbReference>
<dbReference type="Proteomes" id="UP000180166">
    <property type="component" value="Chromosome"/>
</dbReference>